<reference evidence="6" key="1">
    <citation type="journal article" date="2014" name="Front. Microbiol.">
        <title>High frequency of phylogenetically diverse reductive dehalogenase-homologous genes in deep subseafloor sedimentary metagenomes.</title>
        <authorList>
            <person name="Kawai M."/>
            <person name="Futagami T."/>
            <person name="Toyoda A."/>
            <person name="Takaki Y."/>
            <person name="Nishi S."/>
            <person name="Hori S."/>
            <person name="Arai W."/>
            <person name="Tsubouchi T."/>
            <person name="Morono Y."/>
            <person name="Uchiyama I."/>
            <person name="Ito T."/>
            <person name="Fujiyama A."/>
            <person name="Inagaki F."/>
            <person name="Takami H."/>
        </authorList>
    </citation>
    <scope>NUCLEOTIDE SEQUENCE</scope>
    <source>
        <strain evidence="6">Expedition CK06-06</strain>
    </source>
</reference>
<evidence type="ECO:0000256" key="4">
    <source>
        <dbReference type="SAM" id="MobiDB-lite"/>
    </source>
</evidence>
<gene>
    <name evidence="6" type="ORF">S01H1_03460</name>
</gene>
<accession>X0S9M3</accession>
<organism evidence="6">
    <name type="scientific">marine sediment metagenome</name>
    <dbReference type="NCBI Taxonomy" id="412755"/>
    <lineage>
        <taxon>unclassified sequences</taxon>
        <taxon>metagenomes</taxon>
        <taxon>ecological metagenomes</taxon>
    </lineage>
</organism>
<keyword evidence="3" id="KW-0732">Signal</keyword>
<feature type="compositionally biased region" description="Pro residues" evidence="4">
    <location>
        <begin position="268"/>
        <end position="285"/>
    </location>
</feature>
<comment type="caution">
    <text evidence="6">The sequence shown here is derived from an EMBL/GenBank/DDBJ whole genome shotgun (WGS) entry which is preliminary data.</text>
</comment>
<evidence type="ECO:0000256" key="2">
    <source>
        <dbReference type="ARBA" id="ARBA00022525"/>
    </source>
</evidence>
<feature type="domain" description="Carbohydrate-binding module family 96" evidence="5">
    <location>
        <begin position="3"/>
        <end position="100"/>
    </location>
</feature>
<sequence length="349" mass="37116">MSTTLNPTIDVWLYEREPDTNKEDTAYHPLFLSGRGGDTNRLARALLHFDISGLDSTLVVISASLVLTPYAVPSAAEGETLQVYKLSRTDWVEDEATWNSYKSGSAWTSAGGDYVTSSPSGGSGVIPESGNTEIDILTLVRDAVVNEIDVHILIKFAVETYDFADGVFVDYRDREDATAGSRPELVIVQGGSIYPTDAVARVSSIRHIFRPGFFKMQAGLGDLGFDIDVAEASIRRALDTAEEIVPEPPYPPEVEPVFEPPGVVTPSAPTPPAPTPTVPGAPEPPGTITGGGIVGGISSIPGLQEYLAGQTGGQEVKKVRCPYCKKPVPAATLSAHIRTAHPEQAAAGW</sequence>
<evidence type="ECO:0000256" key="1">
    <source>
        <dbReference type="ARBA" id="ARBA00004613"/>
    </source>
</evidence>
<dbReference type="NCBIfam" id="NF033679">
    <property type="entry name" value="DNRLRE_dom"/>
    <property type="match status" value="1"/>
</dbReference>
<dbReference type="EMBL" id="BARS01001883">
    <property type="protein sequence ID" value="GAF77714.1"/>
    <property type="molecule type" value="Genomic_DNA"/>
</dbReference>
<protein>
    <recommendedName>
        <fullName evidence="5">Carbohydrate-binding module family 96 domain-containing protein</fullName>
    </recommendedName>
</protein>
<evidence type="ECO:0000256" key="3">
    <source>
        <dbReference type="ARBA" id="ARBA00022729"/>
    </source>
</evidence>
<evidence type="ECO:0000313" key="6">
    <source>
        <dbReference type="EMBL" id="GAF77714.1"/>
    </source>
</evidence>
<proteinExistence type="predicted"/>
<dbReference type="Pfam" id="PF24517">
    <property type="entry name" value="CBM96"/>
    <property type="match status" value="1"/>
</dbReference>
<keyword evidence="2" id="KW-0964">Secreted</keyword>
<name>X0S9M3_9ZZZZ</name>
<comment type="subcellular location">
    <subcellularLocation>
        <location evidence="1">Secreted</location>
    </subcellularLocation>
</comment>
<dbReference type="GO" id="GO:0005576">
    <property type="term" value="C:extracellular region"/>
    <property type="evidence" value="ECO:0007669"/>
    <property type="project" value="UniProtKB-SubCell"/>
</dbReference>
<dbReference type="AlphaFoldDB" id="X0S9M3"/>
<feature type="region of interest" description="Disordered" evidence="4">
    <location>
        <begin position="262"/>
        <end position="294"/>
    </location>
</feature>
<evidence type="ECO:0000259" key="5">
    <source>
        <dbReference type="Pfam" id="PF24517"/>
    </source>
</evidence>
<dbReference type="InterPro" id="IPR055372">
    <property type="entry name" value="CBM96"/>
</dbReference>